<keyword evidence="5 8" id="KW-0472">Membrane</keyword>
<feature type="region of interest" description="Disordered" evidence="7">
    <location>
        <begin position="281"/>
        <end position="366"/>
    </location>
</feature>
<comment type="subcellular location">
    <subcellularLocation>
        <location evidence="1">Cell membrane</location>
        <topology evidence="1">Multi-pass membrane protein</topology>
    </subcellularLocation>
    <subcellularLocation>
        <location evidence="6">Membrane</location>
        <topology evidence="6">Multi-pass membrane protein</topology>
    </subcellularLocation>
</comment>
<dbReference type="GO" id="GO:0005886">
    <property type="term" value="C:plasma membrane"/>
    <property type="evidence" value="ECO:0007669"/>
    <property type="project" value="UniProtKB-SubCell"/>
</dbReference>
<name>A0A5C6B2R4_9BACT</name>
<evidence type="ECO:0000313" key="11">
    <source>
        <dbReference type="Proteomes" id="UP000320176"/>
    </source>
</evidence>
<dbReference type="InterPro" id="IPR050790">
    <property type="entry name" value="ExbB/TolQ_transport"/>
</dbReference>
<keyword evidence="4 8" id="KW-1133">Transmembrane helix</keyword>
<sequence>METSLVSKDRLVWMRRDIERQFGFSGSRFTRVGSLLPALIAIAVTVGFFGGLFAIGSNPWVDMFTRRGWTPFVIVFFALWSAMILWLKRSKLGLQRRALRLNVIPDHIEHEQFALSVETAEQVLHRLYQVSDDPKHFVLLHRIEVGLSNVRSLSHVGDLGEILRTQSEHDESVMETSFNLIRGLVWAIPILGFIGTVSGLSSAIGGFGRVLSQTDDPAQLIDALKGVTGGLATAFETTLLALIAALLVQMAMTFQKKREEEFLDECTEYCQREISSRLRTDGSSSAAVALPKPSPKSASRARVPETKLPQQAGQTLPAVTPVAATEPPVSSAPEPVDAEIISLDDENGSATQPIEAEPIDADVIWD</sequence>
<evidence type="ECO:0000256" key="5">
    <source>
        <dbReference type="ARBA" id="ARBA00023136"/>
    </source>
</evidence>
<evidence type="ECO:0000256" key="7">
    <source>
        <dbReference type="SAM" id="MobiDB-lite"/>
    </source>
</evidence>
<dbReference type="RefSeq" id="WP_146518958.1">
    <property type="nucleotide sequence ID" value="NZ_CP151726.1"/>
</dbReference>
<keyword evidence="6" id="KW-0653">Protein transport</keyword>
<dbReference type="OrthoDB" id="5290956at2"/>
<dbReference type="InterPro" id="IPR002898">
    <property type="entry name" value="MotA_ExbB_proton_chnl"/>
</dbReference>
<feature type="compositionally biased region" description="Low complexity" evidence="7">
    <location>
        <begin position="315"/>
        <end position="329"/>
    </location>
</feature>
<dbReference type="EMBL" id="SJPN01000002">
    <property type="protein sequence ID" value="TWU05762.1"/>
    <property type="molecule type" value="Genomic_DNA"/>
</dbReference>
<keyword evidence="2" id="KW-1003">Cell membrane</keyword>
<feature type="domain" description="MotA/TolQ/ExbB proton channel" evidence="9">
    <location>
        <begin position="156"/>
        <end position="264"/>
    </location>
</feature>
<evidence type="ECO:0000256" key="1">
    <source>
        <dbReference type="ARBA" id="ARBA00004651"/>
    </source>
</evidence>
<feature type="transmembrane region" description="Helical" evidence="8">
    <location>
        <begin position="35"/>
        <end position="56"/>
    </location>
</feature>
<keyword evidence="3 8" id="KW-0812">Transmembrane</keyword>
<comment type="similarity">
    <text evidence="6">Belongs to the exbB/tolQ family.</text>
</comment>
<gene>
    <name evidence="10" type="ORF">Pla52n_14770</name>
</gene>
<dbReference type="Pfam" id="PF01618">
    <property type="entry name" value="MotA_ExbB"/>
    <property type="match status" value="1"/>
</dbReference>
<keyword evidence="6" id="KW-0813">Transport</keyword>
<dbReference type="PANTHER" id="PTHR30625">
    <property type="entry name" value="PROTEIN TOLQ"/>
    <property type="match status" value="1"/>
</dbReference>
<protein>
    <submittedName>
        <fullName evidence="10">MotA/TolQ/ExbB proton channel family protein</fullName>
    </submittedName>
</protein>
<accession>A0A5C6B2R4</accession>
<dbReference type="Proteomes" id="UP000320176">
    <property type="component" value="Unassembled WGS sequence"/>
</dbReference>
<feature type="transmembrane region" description="Helical" evidence="8">
    <location>
        <begin position="227"/>
        <end position="248"/>
    </location>
</feature>
<feature type="transmembrane region" description="Helical" evidence="8">
    <location>
        <begin position="68"/>
        <end position="87"/>
    </location>
</feature>
<dbReference type="AlphaFoldDB" id="A0A5C6B2R4"/>
<evidence type="ECO:0000256" key="3">
    <source>
        <dbReference type="ARBA" id="ARBA00022692"/>
    </source>
</evidence>
<dbReference type="GO" id="GO:0017038">
    <property type="term" value="P:protein import"/>
    <property type="evidence" value="ECO:0007669"/>
    <property type="project" value="TreeGrafter"/>
</dbReference>
<organism evidence="10 11">
    <name type="scientific">Stieleria varia</name>
    <dbReference type="NCBI Taxonomy" id="2528005"/>
    <lineage>
        <taxon>Bacteria</taxon>
        <taxon>Pseudomonadati</taxon>
        <taxon>Planctomycetota</taxon>
        <taxon>Planctomycetia</taxon>
        <taxon>Pirellulales</taxon>
        <taxon>Pirellulaceae</taxon>
        <taxon>Stieleria</taxon>
    </lineage>
</organism>
<evidence type="ECO:0000256" key="2">
    <source>
        <dbReference type="ARBA" id="ARBA00022475"/>
    </source>
</evidence>
<reference evidence="10 11" key="1">
    <citation type="submission" date="2019-02" db="EMBL/GenBank/DDBJ databases">
        <title>Deep-cultivation of Planctomycetes and their phenomic and genomic characterization uncovers novel biology.</title>
        <authorList>
            <person name="Wiegand S."/>
            <person name="Jogler M."/>
            <person name="Boedeker C."/>
            <person name="Pinto D."/>
            <person name="Vollmers J."/>
            <person name="Rivas-Marin E."/>
            <person name="Kohn T."/>
            <person name="Peeters S.H."/>
            <person name="Heuer A."/>
            <person name="Rast P."/>
            <person name="Oberbeckmann S."/>
            <person name="Bunk B."/>
            <person name="Jeske O."/>
            <person name="Meyerdierks A."/>
            <person name="Storesund J.E."/>
            <person name="Kallscheuer N."/>
            <person name="Luecker S."/>
            <person name="Lage O.M."/>
            <person name="Pohl T."/>
            <person name="Merkel B.J."/>
            <person name="Hornburger P."/>
            <person name="Mueller R.-W."/>
            <person name="Bruemmer F."/>
            <person name="Labrenz M."/>
            <person name="Spormann A.M."/>
            <person name="Op Den Camp H."/>
            <person name="Overmann J."/>
            <person name="Amann R."/>
            <person name="Jetten M.S.M."/>
            <person name="Mascher T."/>
            <person name="Medema M.H."/>
            <person name="Devos D.P."/>
            <person name="Kaster A.-K."/>
            <person name="Ovreas L."/>
            <person name="Rohde M."/>
            <person name="Galperin M.Y."/>
            <person name="Jogler C."/>
        </authorList>
    </citation>
    <scope>NUCLEOTIDE SEQUENCE [LARGE SCALE GENOMIC DNA]</scope>
    <source>
        <strain evidence="10 11">Pla52n</strain>
    </source>
</reference>
<proteinExistence type="inferred from homology"/>
<keyword evidence="11" id="KW-1185">Reference proteome</keyword>
<evidence type="ECO:0000259" key="9">
    <source>
        <dbReference type="Pfam" id="PF01618"/>
    </source>
</evidence>
<comment type="caution">
    <text evidence="10">The sequence shown here is derived from an EMBL/GenBank/DDBJ whole genome shotgun (WGS) entry which is preliminary data.</text>
</comment>
<dbReference type="PANTHER" id="PTHR30625:SF11">
    <property type="entry name" value="MOTA_TOLQ_EXBB PROTON CHANNEL DOMAIN-CONTAINING PROTEIN"/>
    <property type="match status" value="1"/>
</dbReference>
<evidence type="ECO:0000256" key="4">
    <source>
        <dbReference type="ARBA" id="ARBA00022989"/>
    </source>
</evidence>
<evidence type="ECO:0000313" key="10">
    <source>
        <dbReference type="EMBL" id="TWU05762.1"/>
    </source>
</evidence>
<evidence type="ECO:0000256" key="8">
    <source>
        <dbReference type="SAM" id="Phobius"/>
    </source>
</evidence>
<evidence type="ECO:0000256" key="6">
    <source>
        <dbReference type="RuleBase" id="RU004057"/>
    </source>
</evidence>
<feature type="compositionally biased region" description="Acidic residues" evidence="7">
    <location>
        <begin position="357"/>
        <end position="366"/>
    </location>
</feature>
<feature type="transmembrane region" description="Helical" evidence="8">
    <location>
        <begin position="184"/>
        <end position="207"/>
    </location>
</feature>